<dbReference type="OrthoDB" id="10341762at2759"/>
<sequence>QTAGALLILCQVHFTPRSAHLVFLSCASVIEVETGALTSSLQDVDTLLPPFTYDSTLLLCGQDRWWWWWAGVLADLQYQSSGVSRLAQVTFLFAFLRYMIEPVRSDQSALGAFRLEALILFSTSHPVLLIFLPRAFIRDRGIYSPHVDQRNRAYFHPSRARTIHCYFSAQMDDMGWARVWPVPLLSTTLGHSTERV</sequence>
<protein>
    <submittedName>
        <fullName evidence="1">Uncharacterized protein</fullName>
    </submittedName>
</protein>
<proteinExistence type="predicted"/>
<evidence type="ECO:0000313" key="2">
    <source>
        <dbReference type="Proteomes" id="UP000714275"/>
    </source>
</evidence>
<organism evidence="1 2">
    <name type="scientific">Suillus placidus</name>
    <dbReference type="NCBI Taxonomy" id="48579"/>
    <lineage>
        <taxon>Eukaryota</taxon>
        <taxon>Fungi</taxon>
        <taxon>Dikarya</taxon>
        <taxon>Basidiomycota</taxon>
        <taxon>Agaricomycotina</taxon>
        <taxon>Agaricomycetes</taxon>
        <taxon>Agaricomycetidae</taxon>
        <taxon>Boletales</taxon>
        <taxon>Suillineae</taxon>
        <taxon>Suillaceae</taxon>
        <taxon>Suillus</taxon>
    </lineage>
</organism>
<feature type="non-terminal residue" evidence="1">
    <location>
        <position position="1"/>
    </location>
</feature>
<reference evidence="1" key="1">
    <citation type="journal article" date="2020" name="New Phytol.">
        <title>Comparative genomics reveals dynamic genome evolution in host specialist ectomycorrhizal fungi.</title>
        <authorList>
            <person name="Lofgren L.A."/>
            <person name="Nguyen N.H."/>
            <person name="Vilgalys R."/>
            <person name="Ruytinx J."/>
            <person name="Liao H.L."/>
            <person name="Branco S."/>
            <person name="Kuo A."/>
            <person name="LaButti K."/>
            <person name="Lipzen A."/>
            <person name="Andreopoulos W."/>
            <person name="Pangilinan J."/>
            <person name="Riley R."/>
            <person name="Hundley H."/>
            <person name="Na H."/>
            <person name="Barry K."/>
            <person name="Grigoriev I.V."/>
            <person name="Stajich J.E."/>
            <person name="Kennedy P.G."/>
        </authorList>
    </citation>
    <scope>NUCLEOTIDE SEQUENCE</scope>
    <source>
        <strain evidence="1">DOB743</strain>
    </source>
</reference>
<evidence type="ECO:0000313" key="1">
    <source>
        <dbReference type="EMBL" id="KAG1778958.1"/>
    </source>
</evidence>
<dbReference type="AlphaFoldDB" id="A0A9P6ZY94"/>
<dbReference type="Proteomes" id="UP000714275">
    <property type="component" value="Unassembled WGS sequence"/>
</dbReference>
<gene>
    <name evidence="1" type="ORF">EV702DRAFT_112289</name>
</gene>
<keyword evidence="2" id="KW-1185">Reference proteome</keyword>
<accession>A0A9P6ZY94</accession>
<name>A0A9P6ZY94_9AGAM</name>
<comment type="caution">
    <text evidence="1">The sequence shown here is derived from an EMBL/GenBank/DDBJ whole genome shotgun (WGS) entry which is preliminary data.</text>
</comment>
<dbReference type="EMBL" id="JABBWD010000013">
    <property type="protein sequence ID" value="KAG1778958.1"/>
    <property type="molecule type" value="Genomic_DNA"/>
</dbReference>